<dbReference type="RefSeq" id="WP_017621778.1">
    <property type="nucleotide sequence ID" value="NZ_ANBG01000444.1"/>
</dbReference>
<evidence type="ECO:0000256" key="1">
    <source>
        <dbReference type="SAM" id="MobiDB-lite"/>
    </source>
</evidence>
<dbReference type="Gene3D" id="1.10.10.10">
    <property type="entry name" value="Winged helix-like DNA-binding domain superfamily/Winged helix DNA-binding domain"/>
    <property type="match status" value="1"/>
</dbReference>
<dbReference type="GO" id="GO:0003700">
    <property type="term" value="F:DNA-binding transcription factor activity"/>
    <property type="evidence" value="ECO:0007669"/>
    <property type="project" value="InterPro"/>
</dbReference>
<dbReference type="Proteomes" id="UP000215005">
    <property type="component" value="Chromosome"/>
</dbReference>
<accession>A0A223S7J7</accession>
<proteinExistence type="predicted"/>
<gene>
    <name evidence="3" type="ORF">CDO52_15810</name>
</gene>
<dbReference type="Pfam" id="PF01047">
    <property type="entry name" value="MarR"/>
    <property type="match status" value="1"/>
</dbReference>
<dbReference type="EMBL" id="CP022753">
    <property type="protein sequence ID" value="ASU84059.1"/>
    <property type="molecule type" value="Genomic_DNA"/>
</dbReference>
<dbReference type="PROSITE" id="PS50995">
    <property type="entry name" value="HTH_MARR_2"/>
    <property type="match status" value="1"/>
</dbReference>
<dbReference type="KEGG" id="ngv:CDO52_15810"/>
<evidence type="ECO:0000259" key="2">
    <source>
        <dbReference type="PROSITE" id="PS50995"/>
    </source>
</evidence>
<dbReference type="SMART" id="SM00347">
    <property type="entry name" value="HTH_MARR"/>
    <property type="match status" value="1"/>
</dbReference>
<evidence type="ECO:0000313" key="4">
    <source>
        <dbReference type="Proteomes" id="UP000215005"/>
    </source>
</evidence>
<organism evidence="3 4">
    <name type="scientific">Nocardiopsis gilva YIM 90087</name>
    <dbReference type="NCBI Taxonomy" id="1235441"/>
    <lineage>
        <taxon>Bacteria</taxon>
        <taxon>Bacillati</taxon>
        <taxon>Actinomycetota</taxon>
        <taxon>Actinomycetes</taxon>
        <taxon>Streptosporangiales</taxon>
        <taxon>Nocardiopsidaceae</taxon>
        <taxon>Nocardiopsis</taxon>
    </lineage>
</organism>
<evidence type="ECO:0000313" key="3">
    <source>
        <dbReference type="EMBL" id="ASU84059.1"/>
    </source>
</evidence>
<dbReference type="OrthoDB" id="4826718at2"/>
<reference evidence="3 4" key="1">
    <citation type="submission" date="2017-08" db="EMBL/GenBank/DDBJ databases">
        <title>The complete genome sequence of Nocardiopsis gilva YIM 90087.</title>
        <authorList>
            <person name="Yin M."/>
            <person name="Tang S."/>
        </authorList>
    </citation>
    <scope>NUCLEOTIDE SEQUENCE [LARGE SCALE GENOMIC DNA]</scope>
    <source>
        <strain evidence="3 4">YIM 90087</strain>
    </source>
</reference>
<protein>
    <submittedName>
        <fullName evidence="3">MarR family transcriptional regulator</fullName>
    </submittedName>
</protein>
<dbReference type="AlphaFoldDB" id="A0A223S7J7"/>
<dbReference type="InterPro" id="IPR052526">
    <property type="entry name" value="HTH-type_Bedaq_tolerance"/>
</dbReference>
<keyword evidence="4" id="KW-1185">Reference proteome</keyword>
<dbReference type="PANTHER" id="PTHR39515:SF2">
    <property type="entry name" value="HTH-TYPE TRANSCRIPTIONAL REGULATOR RV0880"/>
    <property type="match status" value="1"/>
</dbReference>
<feature type="domain" description="HTH marR-type" evidence="2">
    <location>
        <begin position="5"/>
        <end position="136"/>
    </location>
</feature>
<dbReference type="InterPro" id="IPR036390">
    <property type="entry name" value="WH_DNA-bd_sf"/>
</dbReference>
<sequence length="162" mass="17555">MRSQPHDIAHDLSRILRDLVTLIRRATDPSLLSAPQVSILSSLEHGPRRITALAGEHGVRTPTMTTHITRLQATGAVDRGTDDADGRAVVVELTDHGRHLLATARQARIDHLAARLSHLTEDERSAIAAALPHLAKLTATPAPDVLPPAARTPQEDQENQEN</sequence>
<dbReference type="SUPFAM" id="SSF46785">
    <property type="entry name" value="Winged helix' DNA-binding domain"/>
    <property type="match status" value="1"/>
</dbReference>
<dbReference type="PANTHER" id="PTHR39515">
    <property type="entry name" value="CONSERVED PROTEIN"/>
    <property type="match status" value="1"/>
</dbReference>
<feature type="region of interest" description="Disordered" evidence="1">
    <location>
        <begin position="139"/>
        <end position="162"/>
    </location>
</feature>
<name>A0A223S7J7_9ACTN</name>
<dbReference type="InterPro" id="IPR036388">
    <property type="entry name" value="WH-like_DNA-bd_sf"/>
</dbReference>
<dbReference type="InterPro" id="IPR000835">
    <property type="entry name" value="HTH_MarR-typ"/>
</dbReference>